<dbReference type="AlphaFoldDB" id="A0A9W9GKT5"/>
<evidence type="ECO:0000313" key="2">
    <source>
        <dbReference type="Proteomes" id="UP001149079"/>
    </source>
</evidence>
<keyword evidence="2" id="KW-1185">Reference proteome</keyword>
<dbReference type="RefSeq" id="XP_056518106.1">
    <property type="nucleotide sequence ID" value="XM_056670307.1"/>
</dbReference>
<comment type="caution">
    <text evidence="1">The sequence shown here is derived from an EMBL/GenBank/DDBJ whole genome shotgun (WGS) entry which is preliminary data.</text>
</comment>
<name>A0A9W9GKT5_9EURO</name>
<reference evidence="1" key="1">
    <citation type="submission" date="2022-11" db="EMBL/GenBank/DDBJ databases">
        <authorList>
            <person name="Petersen C."/>
        </authorList>
    </citation>
    <scope>NUCLEOTIDE SEQUENCE</scope>
    <source>
        <strain evidence="1">IBT 22155</strain>
    </source>
</reference>
<dbReference type="EMBL" id="JAPQKL010000007">
    <property type="protein sequence ID" value="KAJ5121602.1"/>
    <property type="molecule type" value="Genomic_DNA"/>
</dbReference>
<sequence length="313" mass="37010">MDHTPPWGRLPVEQYFIINWNHSSTETLDQQRKRLVAEFLDMDSFPYVWTEDWDTEALPESLAELREPTAEEVDTILRPYRSDLLRWHAMDIFHGEFSPAFLRTYYSADEGERDKHAKLMAEWGFSAEDWCAVLDNEDLFNFGSEWRRVYEILPEIAGPLVYVVDKIDEIFHIPRAPRQKNVDAFRSLLKTQLAEAKQTSPETWREHRHVFVDDYTTELQHYVTRTCLIIADEEAFRSGRLQVIYLDGFRNIVRELRLDAEFYDISSVDLTWMIKNAFPEDFTVGEKYRVSAELGRELYQFTEEDLADPTNSE</sequence>
<evidence type="ECO:0000313" key="1">
    <source>
        <dbReference type="EMBL" id="KAJ5121602.1"/>
    </source>
</evidence>
<accession>A0A9W9GKT5</accession>
<dbReference type="OrthoDB" id="4364812at2759"/>
<reference evidence="1" key="2">
    <citation type="journal article" date="2023" name="IMA Fungus">
        <title>Comparative genomic study of the Penicillium genus elucidates a diverse pangenome and 15 lateral gene transfer events.</title>
        <authorList>
            <person name="Petersen C."/>
            <person name="Sorensen T."/>
            <person name="Nielsen M.R."/>
            <person name="Sondergaard T.E."/>
            <person name="Sorensen J.L."/>
            <person name="Fitzpatrick D.A."/>
            <person name="Frisvad J.C."/>
            <person name="Nielsen K.L."/>
        </authorList>
    </citation>
    <scope>NUCLEOTIDE SEQUENCE</scope>
    <source>
        <strain evidence="1">IBT 22155</strain>
    </source>
</reference>
<proteinExistence type="predicted"/>
<dbReference type="GeneID" id="81409477"/>
<organism evidence="1 2">
    <name type="scientific">Penicillium bovifimosum</name>
    <dbReference type="NCBI Taxonomy" id="126998"/>
    <lineage>
        <taxon>Eukaryota</taxon>
        <taxon>Fungi</taxon>
        <taxon>Dikarya</taxon>
        <taxon>Ascomycota</taxon>
        <taxon>Pezizomycotina</taxon>
        <taxon>Eurotiomycetes</taxon>
        <taxon>Eurotiomycetidae</taxon>
        <taxon>Eurotiales</taxon>
        <taxon>Aspergillaceae</taxon>
        <taxon>Penicillium</taxon>
    </lineage>
</organism>
<protein>
    <submittedName>
        <fullName evidence="1">Uncharacterized protein</fullName>
    </submittedName>
</protein>
<dbReference type="Proteomes" id="UP001149079">
    <property type="component" value="Unassembled WGS sequence"/>
</dbReference>
<gene>
    <name evidence="1" type="ORF">N7515_009563</name>
</gene>